<evidence type="ECO:0000256" key="3">
    <source>
        <dbReference type="ARBA" id="ARBA00023065"/>
    </source>
</evidence>
<accession>A0AAV8PH91</accession>
<feature type="region of interest" description="Disordered" evidence="4">
    <location>
        <begin position="964"/>
        <end position="987"/>
    </location>
</feature>
<dbReference type="EMBL" id="JAQQAF010000004">
    <property type="protein sequence ID" value="KAJ8490463.1"/>
    <property type="molecule type" value="Genomic_DNA"/>
</dbReference>
<keyword evidence="2" id="KW-0813">Transport</keyword>
<dbReference type="InterPro" id="IPR002699">
    <property type="entry name" value="V_ATPase_D"/>
</dbReference>
<evidence type="ECO:0000313" key="7">
    <source>
        <dbReference type="Proteomes" id="UP001222027"/>
    </source>
</evidence>
<evidence type="ECO:0000259" key="5">
    <source>
        <dbReference type="PROSITE" id="PS00028"/>
    </source>
</evidence>
<organism evidence="6 7">
    <name type="scientific">Ensete ventricosum</name>
    <name type="common">Abyssinian banana</name>
    <name type="synonym">Musa ensete</name>
    <dbReference type="NCBI Taxonomy" id="4639"/>
    <lineage>
        <taxon>Eukaryota</taxon>
        <taxon>Viridiplantae</taxon>
        <taxon>Streptophyta</taxon>
        <taxon>Embryophyta</taxon>
        <taxon>Tracheophyta</taxon>
        <taxon>Spermatophyta</taxon>
        <taxon>Magnoliopsida</taxon>
        <taxon>Liliopsida</taxon>
        <taxon>Zingiberales</taxon>
        <taxon>Musaceae</taxon>
        <taxon>Ensete</taxon>
    </lineage>
</organism>
<comment type="similarity">
    <text evidence="1">Belongs to the V-ATPase D subunit family.</text>
</comment>
<dbReference type="PANTHER" id="PTHR36055:SF1">
    <property type="entry name" value="C2H2-LIKE ZINC FINGER PROTEIN"/>
    <property type="match status" value="1"/>
</dbReference>
<dbReference type="Proteomes" id="UP001222027">
    <property type="component" value="Unassembled WGS sequence"/>
</dbReference>
<dbReference type="NCBIfam" id="TIGR00309">
    <property type="entry name" value="V_ATPase_subD"/>
    <property type="match status" value="1"/>
</dbReference>
<dbReference type="AlphaFoldDB" id="A0AAV8PH91"/>
<dbReference type="InterPro" id="IPR013087">
    <property type="entry name" value="Znf_C2H2_type"/>
</dbReference>
<dbReference type="Pfam" id="PF01813">
    <property type="entry name" value="ATP-synt_D"/>
    <property type="match status" value="1"/>
</dbReference>
<feature type="domain" description="C2H2-type" evidence="5">
    <location>
        <begin position="413"/>
        <end position="433"/>
    </location>
</feature>
<gene>
    <name evidence="6" type="ORF">OPV22_012184</name>
</gene>
<dbReference type="Gene3D" id="1.10.287.3240">
    <property type="match status" value="1"/>
</dbReference>
<feature type="region of interest" description="Disordered" evidence="4">
    <location>
        <begin position="346"/>
        <end position="367"/>
    </location>
</feature>
<evidence type="ECO:0000256" key="2">
    <source>
        <dbReference type="ARBA" id="ARBA00022448"/>
    </source>
</evidence>
<dbReference type="FunFam" id="1.10.287.3240:FF:000003">
    <property type="entry name" value="V-type proton ATPase subunit D"/>
    <property type="match status" value="1"/>
</dbReference>
<evidence type="ECO:0000256" key="1">
    <source>
        <dbReference type="ARBA" id="ARBA00005850"/>
    </source>
</evidence>
<name>A0AAV8PH91_ENSVE</name>
<sequence>MSGQGQRLTVVPTVTMLGVMKARLVGATRGHALLKKKSDALTVQFRSILKKIVSTKESMGEIMRNSSFALTEVKYVAGDNIKHVVLESVKSASLRVRSRQENVAGVKLPRFEHFVDHGAGDAKSDLTGLARGGQQIQACRVAYVKAIEVLVELASLQTSFLTLDEAIKTTNRRVNALENVVKPRLENTITYIKGELDELEREDFFRLKKIQGYKKREIERQQQAAKNFAKEHILRDWMSHYVRTLPSQQQYAWRFSPIICGVRFNLQWFLTLKPSINLAKVELLFAKSRACGGFGEMKPGKEGQDSLNNIIRQAIEKETLLSVCRTGGKDSILELFKGETAGMSEAKEDSCSSKDSGSTIKGTKTSSEQMQALKIPEAVLAFAQAAARANGEPEKYLPGWPLFSPAKMQLQKCEKCYREFCSMINYRRHILVHRRTLKIDKDFPRNREYLGAFWDKLSSDKAEEILSFTNMSIEEVSGASIIRVLSLWIGKPFFHSLPQTYVKAGSALLDVIQARPASLPICSKELFSILDDASENTFLCTGTAVSLQKFVFDGEVSKIALEMKNLIACISFLLEQKLVKSWVADKDAEALRCHKLLMEEEEAAQRRQAELLERKRLKKLRQKEQKTKDLIGVENRISSIRITEGKTELPVRSSPTASSHSDLYTPAISENQDHHFTPLNPVMATDFRMHVDTEVSVQHIDQNQMNDKQHPISTQHLLSKPKKTIKNGFGTFQIPAAKFSSKKKNCLYKDTKAASSTSGYKIWTQKSKREEVPYDRMDKILPDHSVIVDGSKVIIGSICVALGSSDRSKSSQGKPVKPCTKHNNVKSSTGMLWKPVGCHENGYELTSISDTKGYNLDASLAENSDQVSPSETHLALVEKRDSVPGAQQDSLAAQTSAGPLLFSSKIAEAFLTERWKEAIAADHVKLVLPSETEACDSSCDNPRYDCSEERPHSFDCLGHGKFGSEEKGGVPGVDWIESSSKPKFRTKPDKNYKLKYVPKQRSTALGE</sequence>
<feature type="compositionally biased region" description="Low complexity" evidence="4">
    <location>
        <begin position="353"/>
        <end position="367"/>
    </location>
</feature>
<protein>
    <recommendedName>
        <fullName evidence="5">C2H2-type domain-containing protein</fullName>
    </recommendedName>
</protein>
<keyword evidence="7" id="KW-1185">Reference proteome</keyword>
<evidence type="ECO:0000313" key="6">
    <source>
        <dbReference type="EMBL" id="KAJ8490463.1"/>
    </source>
</evidence>
<dbReference type="PROSITE" id="PS00028">
    <property type="entry name" value="ZINC_FINGER_C2H2_1"/>
    <property type="match status" value="1"/>
</dbReference>
<proteinExistence type="inferred from homology"/>
<reference evidence="6 7" key="1">
    <citation type="submission" date="2022-12" db="EMBL/GenBank/DDBJ databases">
        <title>Chromosome-scale assembly of the Ensete ventricosum genome.</title>
        <authorList>
            <person name="Dussert Y."/>
            <person name="Stocks J."/>
            <person name="Wendawek A."/>
            <person name="Woldeyes F."/>
            <person name="Nichols R.A."/>
            <person name="Borrell J.S."/>
        </authorList>
    </citation>
    <scope>NUCLEOTIDE SEQUENCE [LARGE SCALE GENOMIC DNA]</scope>
    <source>
        <strain evidence="7">cv. Maze</strain>
        <tissue evidence="6">Seeds</tissue>
    </source>
</reference>
<comment type="caution">
    <text evidence="6">The sequence shown here is derived from an EMBL/GenBank/DDBJ whole genome shotgun (WGS) entry which is preliminary data.</text>
</comment>
<dbReference type="GO" id="GO:0046961">
    <property type="term" value="F:proton-transporting ATPase activity, rotational mechanism"/>
    <property type="evidence" value="ECO:0007669"/>
    <property type="project" value="InterPro"/>
</dbReference>
<evidence type="ECO:0000256" key="4">
    <source>
        <dbReference type="SAM" id="MobiDB-lite"/>
    </source>
</evidence>
<dbReference type="PANTHER" id="PTHR36055">
    <property type="entry name" value="C2H2-LIKE ZINC FINGER PROTEIN"/>
    <property type="match status" value="1"/>
</dbReference>
<keyword evidence="3" id="KW-0406">Ion transport</keyword>